<sequence length="665" mass="75515">MQYRSRFFTGLGIAFLVALLNGVSLTAFYPLFDALGDQGERFYIQLSKHERKLLQKAVLIHFYKVELPEQLTGQQLSDRDWKLYLIPEVPEKIREEQSKAVLDALKDPPASRFSAIDRFHLITVVKWKLKINESGYSPRMVIFTALTIVFPIYLLRLVFHLVSVRLIAGTGYMAIRDLRRDLYNRLHELPLNNFYKEKTGYLMSRIIHDVELVAAVISSNMRDAITNIFFILTHVLLLVYLNYKLLFISMLTVPIILSPVSLFSRKINKSTRRSQDLLAELSGVLQEDISGVRTVRSFAVEDWMTSKFRAKNERYTWRSFKELFYIRMGPNLVELMSSLVTIGIIALGAYFIDGVNFTGGEFFAFLLTLLFIIRPIIQLSGMFGKIAQAEAAGERIFELLDSKPDVVDPPAPRPLQKMTQGIEFRSVEFAYPGTDKKVLNGVSFSVKAGQTVALVGESGSGKSTMMDLMARFFDPTAGQILIDGVDIRESRIHDHRSRIGIVQQEVFLFHGTIRENITYGRPGYTVKDAERAARLASAHDFIERFPEGYETVVGERGVMLSGGQRQRISIARALLYNPEILILDEATSALDTESEQLVQKALDRLFRNRTTFVIAHRLSTIEKADLILVVSGGSIVDRGTHADLMQREGLYARLQQISREAMQDR</sequence>
<feature type="transmembrane region" description="Helical" evidence="7">
    <location>
        <begin position="332"/>
        <end position="352"/>
    </location>
</feature>
<dbReference type="EMBL" id="WBUI01000002">
    <property type="protein sequence ID" value="KAB2934912.1"/>
    <property type="molecule type" value="Genomic_DNA"/>
</dbReference>
<evidence type="ECO:0000313" key="10">
    <source>
        <dbReference type="EMBL" id="KAB2934912.1"/>
    </source>
</evidence>
<dbReference type="PROSITE" id="PS50893">
    <property type="entry name" value="ABC_TRANSPORTER_2"/>
    <property type="match status" value="1"/>
</dbReference>
<dbReference type="GO" id="GO:0005886">
    <property type="term" value="C:plasma membrane"/>
    <property type="evidence" value="ECO:0007669"/>
    <property type="project" value="UniProtKB-SubCell"/>
</dbReference>
<evidence type="ECO:0000256" key="6">
    <source>
        <dbReference type="ARBA" id="ARBA00023136"/>
    </source>
</evidence>
<dbReference type="PROSITE" id="PS50929">
    <property type="entry name" value="ABC_TM1F"/>
    <property type="match status" value="1"/>
</dbReference>
<keyword evidence="4 10" id="KW-0067">ATP-binding</keyword>
<dbReference type="InterPro" id="IPR039421">
    <property type="entry name" value="Type_1_exporter"/>
</dbReference>
<protein>
    <submittedName>
        <fullName evidence="10">ABC transporter ATP-binding protein</fullName>
    </submittedName>
</protein>
<keyword evidence="2 7" id="KW-0812">Transmembrane</keyword>
<feature type="domain" description="ABC transporter" evidence="8">
    <location>
        <begin position="422"/>
        <end position="657"/>
    </location>
</feature>
<evidence type="ECO:0000259" key="9">
    <source>
        <dbReference type="PROSITE" id="PS50929"/>
    </source>
</evidence>
<evidence type="ECO:0000256" key="5">
    <source>
        <dbReference type="ARBA" id="ARBA00022989"/>
    </source>
</evidence>
<dbReference type="GO" id="GO:0016887">
    <property type="term" value="F:ATP hydrolysis activity"/>
    <property type="evidence" value="ECO:0007669"/>
    <property type="project" value="InterPro"/>
</dbReference>
<accession>A0A833H4C4</accession>
<dbReference type="PANTHER" id="PTHR43394:SF1">
    <property type="entry name" value="ATP-BINDING CASSETTE SUB-FAMILY B MEMBER 10, MITOCHONDRIAL"/>
    <property type="match status" value="1"/>
</dbReference>
<dbReference type="InterPro" id="IPR003439">
    <property type="entry name" value="ABC_transporter-like_ATP-bd"/>
</dbReference>
<dbReference type="PROSITE" id="PS00211">
    <property type="entry name" value="ABC_TRANSPORTER_1"/>
    <property type="match status" value="1"/>
</dbReference>
<dbReference type="SUPFAM" id="SSF52540">
    <property type="entry name" value="P-loop containing nucleoside triphosphate hydrolases"/>
    <property type="match status" value="1"/>
</dbReference>
<dbReference type="GO" id="GO:0015421">
    <property type="term" value="F:ABC-type oligopeptide transporter activity"/>
    <property type="evidence" value="ECO:0007669"/>
    <property type="project" value="TreeGrafter"/>
</dbReference>
<evidence type="ECO:0000259" key="8">
    <source>
        <dbReference type="PROSITE" id="PS50893"/>
    </source>
</evidence>
<dbReference type="InterPro" id="IPR027417">
    <property type="entry name" value="P-loop_NTPase"/>
</dbReference>
<dbReference type="AlphaFoldDB" id="A0A833H4C4"/>
<evidence type="ECO:0000256" key="7">
    <source>
        <dbReference type="SAM" id="Phobius"/>
    </source>
</evidence>
<dbReference type="Pfam" id="PF00664">
    <property type="entry name" value="ABC_membrane"/>
    <property type="match status" value="1"/>
</dbReference>
<feature type="transmembrane region" description="Helical" evidence="7">
    <location>
        <begin position="358"/>
        <end position="377"/>
    </location>
</feature>
<proteinExistence type="predicted"/>
<feature type="domain" description="ABC transmembrane type-1" evidence="9">
    <location>
        <begin position="148"/>
        <end position="388"/>
    </location>
</feature>
<comment type="subcellular location">
    <subcellularLocation>
        <location evidence="1">Cell membrane</location>
        <topology evidence="1">Multi-pass membrane protein</topology>
    </subcellularLocation>
</comment>
<feature type="transmembrane region" description="Helical" evidence="7">
    <location>
        <begin position="140"/>
        <end position="159"/>
    </location>
</feature>
<evidence type="ECO:0000256" key="3">
    <source>
        <dbReference type="ARBA" id="ARBA00022741"/>
    </source>
</evidence>
<name>A0A833H4C4_9LEPT</name>
<evidence type="ECO:0000256" key="4">
    <source>
        <dbReference type="ARBA" id="ARBA00022840"/>
    </source>
</evidence>
<dbReference type="Pfam" id="PF00005">
    <property type="entry name" value="ABC_tran"/>
    <property type="match status" value="1"/>
</dbReference>
<keyword evidence="5 7" id="KW-1133">Transmembrane helix</keyword>
<dbReference type="Gene3D" id="1.20.1560.10">
    <property type="entry name" value="ABC transporter type 1, transmembrane domain"/>
    <property type="match status" value="1"/>
</dbReference>
<comment type="caution">
    <text evidence="10">The sequence shown here is derived from an EMBL/GenBank/DDBJ whole genome shotgun (WGS) entry which is preliminary data.</text>
</comment>
<organism evidence="10 11">
    <name type="scientific">Leptonema illini</name>
    <dbReference type="NCBI Taxonomy" id="183"/>
    <lineage>
        <taxon>Bacteria</taxon>
        <taxon>Pseudomonadati</taxon>
        <taxon>Spirochaetota</taxon>
        <taxon>Spirochaetia</taxon>
        <taxon>Leptospirales</taxon>
        <taxon>Leptospiraceae</taxon>
        <taxon>Leptonema</taxon>
    </lineage>
</organism>
<reference evidence="10 11" key="1">
    <citation type="submission" date="2019-10" db="EMBL/GenBank/DDBJ databases">
        <title>Extracellular Electron Transfer in a Candidatus Methanoperedens spp. Enrichment Culture.</title>
        <authorList>
            <person name="Berger S."/>
            <person name="Rangel Shaw D."/>
            <person name="Berben T."/>
            <person name="In 'T Zandt M."/>
            <person name="Frank J."/>
            <person name="Reimann J."/>
            <person name="Jetten M.S.M."/>
            <person name="Welte C.U."/>
        </authorList>
    </citation>
    <scope>NUCLEOTIDE SEQUENCE [LARGE SCALE GENOMIC DNA]</scope>
    <source>
        <strain evidence="10">SB12</strain>
    </source>
</reference>
<feature type="transmembrane region" description="Helical" evidence="7">
    <location>
        <begin position="247"/>
        <end position="264"/>
    </location>
</feature>
<dbReference type="InterPro" id="IPR036640">
    <property type="entry name" value="ABC1_TM_sf"/>
</dbReference>
<dbReference type="FunFam" id="3.40.50.300:FF:000218">
    <property type="entry name" value="Multidrug ABC transporter ATP-binding protein"/>
    <property type="match status" value="1"/>
</dbReference>
<keyword evidence="3" id="KW-0547">Nucleotide-binding</keyword>
<dbReference type="InterPro" id="IPR011527">
    <property type="entry name" value="ABC1_TM_dom"/>
</dbReference>
<dbReference type="SUPFAM" id="SSF90123">
    <property type="entry name" value="ABC transporter transmembrane region"/>
    <property type="match status" value="1"/>
</dbReference>
<feature type="transmembrane region" description="Helical" evidence="7">
    <location>
        <begin position="224"/>
        <end position="241"/>
    </location>
</feature>
<dbReference type="InterPro" id="IPR017871">
    <property type="entry name" value="ABC_transporter-like_CS"/>
</dbReference>
<feature type="transmembrane region" description="Helical" evidence="7">
    <location>
        <begin position="7"/>
        <end position="32"/>
    </location>
</feature>
<evidence type="ECO:0000256" key="2">
    <source>
        <dbReference type="ARBA" id="ARBA00022692"/>
    </source>
</evidence>
<keyword evidence="6 7" id="KW-0472">Membrane</keyword>
<dbReference type="GO" id="GO:0005524">
    <property type="term" value="F:ATP binding"/>
    <property type="evidence" value="ECO:0007669"/>
    <property type="project" value="UniProtKB-KW"/>
</dbReference>
<evidence type="ECO:0000256" key="1">
    <source>
        <dbReference type="ARBA" id="ARBA00004651"/>
    </source>
</evidence>
<dbReference type="CDD" id="cd18552">
    <property type="entry name" value="ABC_6TM_MsbA_like"/>
    <property type="match status" value="1"/>
</dbReference>
<dbReference type="PANTHER" id="PTHR43394">
    <property type="entry name" value="ATP-DEPENDENT PERMEASE MDL1, MITOCHONDRIAL"/>
    <property type="match status" value="1"/>
</dbReference>
<dbReference type="InterPro" id="IPR003593">
    <property type="entry name" value="AAA+_ATPase"/>
</dbReference>
<dbReference type="SMART" id="SM00382">
    <property type="entry name" value="AAA"/>
    <property type="match status" value="1"/>
</dbReference>
<gene>
    <name evidence="10" type="ORF">F9K24_03790</name>
</gene>
<dbReference type="Proteomes" id="UP000460298">
    <property type="component" value="Unassembled WGS sequence"/>
</dbReference>
<dbReference type="Gene3D" id="3.40.50.300">
    <property type="entry name" value="P-loop containing nucleotide triphosphate hydrolases"/>
    <property type="match status" value="1"/>
</dbReference>
<evidence type="ECO:0000313" key="11">
    <source>
        <dbReference type="Proteomes" id="UP000460298"/>
    </source>
</evidence>